<keyword evidence="3" id="KW-1185">Reference proteome</keyword>
<comment type="caution">
    <text evidence="2">The sequence shown here is derived from an EMBL/GenBank/DDBJ whole genome shotgun (WGS) entry which is preliminary data.</text>
</comment>
<proteinExistence type="predicted"/>
<dbReference type="SUPFAM" id="SSF159941">
    <property type="entry name" value="MM3350-like"/>
    <property type="match status" value="1"/>
</dbReference>
<evidence type="ECO:0000259" key="1">
    <source>
        <dbReference type="Pfam" id="PF07929"/>
    </source>
</evidence>
<dbReference type="AlphaFoldDB" id="A0A542YMK5"/>
<dbReference type="RefSeq" id="WP_141783592.1">
    <property type="nucleotide sequence ID" value="NZ_BAAAIK010000003.1"/>
</dbReference>
<dbReference type="EMBL" id="VFOP01000001">
    <property type="protein sequence ID" value="TQL49322.1"/>
    <property type="molecule type" value="Genomic_DNA"/>
</dbReference>
<dbReference type="Gene3D" id="3.10.290.30">
    <property type="entry name" value="MM3350-like"/>
    <property type="match status" value="1"/>
</dbReference>
<dbReference type="OrthoDB" id="9816539at2"/>
<dbReference type="PANTHER" id="PTHR41878">
    <property type="entry name" value="LEXA REPRESSOR-RELATED"/>
    <property type="match status" value="1"/>
</dbReference>
<organism evidence="2 3">
    <name type="scientific">Ornithinicoccus hortensis</name>
    <dbReference type="NCBI Taxonomy" id="82346"/>
    <lineage>
        <taxon>Bacteria</taxon>
        <taxon>Bacillati</taxon>
        <taxon>Actinomycetota</taxon>
        <taxon>Actinomycetes</taxon>
        <taxon>Micrococcales</taxon>
        <taxon>Intrasporangiaceae</taxon>
        <taxon>Ornithinicoccus</taxon>
    </lineage>
</organism>
<sequence length="209" mass="23185">MNPDPGSIELPAPPDFPVTLTVRVELDGSEPLVWRRLVLPGDLNLVELHDILQRAMGWMDTHQHQFAPGTNDSPWHGPSFVTELDREEGVTGTAEADARLDQVLHRVGDTLSYTYDFGDEWHHTLILEQVGPHNRSVPHVLCTAAEMACPLEDVGGVGAHNALVAAHRVDPALPDVDDYIRDWMPEGWEPDVVSLESINRLLQSGPRSF</sequence>
<evidence type="ECO:0000313" key="3">
    <source>
        <dbReference type="Proteomes" id="UP000319516"/>
    </source>
</evidence>
<dbReference type="InterPro" id="IPR024047">
    <property type="entry name" value="MM3350-like_sf"/>
</dbReference>
<dbReference type="Pfam" id="PF07929">
    <property type="entry name" value="PRiA4_ORF3"/>
    <property type="match status" value="1"/>
</dbReference>
<accession>A0A542YMK5</accession>
<protein>
    <submittedName>
        <fullName evidence="2">PRiA4b ORF-3-like protein</fullName>
    </submittedName>
</protein>
<evidence type="ECO:0000313" key="2">
    <source>
        <dbReference type="EMBL" id="TQL49322.1"/>
    </source>
</evidence>
<gene>
    <name evidence="2" type="ORF">FB467_0390</name>
</gene>
<dbReference type="PANTHER" id="PTHR41878:SF1">
    <property type="entry name" value="TNPR PROTEIN"/>
    <property type="match status" value="1"/>
</dbReference>
<feature type="domain" description="Plasmid pRiA4b Orf3-like" evidence="1">
    <location>
        <begin position="20"/>
        <end position="196"/>
    </location>
</feature>
<dbReference type="Proteomes" id="UP000319516">
    <property type="component" value="Unassembled WGS sequence"/>
</dbReference>
<dbReference type="InterPro" id="IPR012912">
    <property type="entry name" value="Plasmid_pRiA4b_Orf3-like"/>
</dbReference>
<reference evidence="2 3" key="1">
    <citation type="submission" date="2019-06" db="EMBL/GenBank/DDBJ databases">
        <title>Sequencing the genomes of 1000 actinobacteria strains.</title>
        <authorList>
            <person name="Klenk H.-P."/>
        </authorList>
    </citation>
    <scope>NUCLEOTIDE SEQUENCE [LARGE SCALE GENOMIC DNA]</scope>
    <source>
        <strain evidence="2 3">DSM 12335</strain>
    </source>
</reference>
<name>A0A542YMK5_9MICO</name>